<gene>
    <name evidence="2" type="ORF">DES53_101595</name>
</gene>
<feature type="region of interest" description="Disordered" evidence="1">
    <location>
        <begin position="39"/>
        <end position="117"/>
    </location>
</feature>
<sequence>MRHRRSQMQLFVMILLIVVLILFRMMITRAGNAATEKLKQMHEDEKLREEVQRSLDAGKEQKDPLVEELQKRIDAAHDPLDELKPRTAPAPESERAPAPSPTPPPSAAEPSVNSPSR</sequence>
<evidence type="ECO:0000313" key="3">
    <source>
        <dbReference type="Proteomes" id="UP000253426"/>
    </source>
</evidence>
<name>A0A366HWC6_9BACT</name>
<organism evidence="2 3">
    <name type="scientific">Roseimicrobium gellanilyticum</name>
    <dbReference type="NCBI Taxonomy" id="748857"/>
    <lineage>
        <taxon>Bacteria</taxon>
        <taxon>Pseudomonadati</taxon>
        <taxon>Verrucomicrobiota</taxon>
        <taxon>Verrucomicrobiia</taxon>
        <taxon>Verrucomicrobiales</taxon>
        <taxon>Verrucomicrobiaceae</taxon>
        <taxon>Roseimicrobium</taxon>
    </lineage>
</organism>
<accession>A0A366HWC6</accession>
<protein>
    <submittedName>
        <fullName evidence="2">Uncharacterized protein</fullName>
    </submittedName>
</protein>
<evidence type="ECO:0000313" key="2">
    <source>
        <dbReference type="EMBL" id="RBP47795.1"/>
    </source>
</evidence>
<dbReference type="AlphaFoldDB" id="A0A366HWC6"/>
<dbReference type="Proteomes" id="UP000253426">
    <property type="component" value="Unassembled WGS sequence"/>
</dbReference>
<feature type="compositionally biased region" description="Pro residues" evidence="1">
    <location>
        <begin position="98"/>
        <end position="107"/>
    </location>
</feature>
<keyword evidence="3" id="KW-1185">Reference proteome</keyword>
<feature type="compositionally biased region" description="Basic and acidic residues" evidence="1">
    <location>
        <begin position="39"/>
        <end position="85"/>
    </location>
</feature>
<evidence type="ECO:0000256" key="1">
    <source>
        <dbReference type="SAM" id="MobiDB-lite"/>
    </source>
</evidence>
<reference evidence="2 3" key="1">
    <citation type="submission" date="2018-06" db="EMBL/GenBank/DDBJ databases">
        <title>Genomic Encyclopedia of Type Strains, Phase IV (KMG-IV): sequencing the most valuable type-strain genomes for metagenomic binning, comparative biology and taxonomic classification.</title>
        <authorList>
            <person name="Goeker M."/>
        </authorList>
    </citation>
    <scope>NUCLEOTIDE SEQUENCE [LARGE SCALE GENOMIC DNA]</scope>
    <source>
        <strain evidence="2 3">DSM 25532</strain>
    </source>
</reference>
<comment type="caution">
    <text evidence="2">The sequence shown here is derived from an EMBL/GenBank/DDBJ whole genome shotgun (WGS) entry which is preliminary data.</text>
</comment>
<dbReference type="EMBL" id="QNRR01000001">
    <property type="protein sequence ID" value="RBP47795.1"/>
    <property type="molecule type" value="Genomic_DNA"/>
</dbReference>
<proteinExistence type="predicted"/>